<comment type="caution">
    <text evidence="7">The sequence shown here is derived from an EMBL/GenBank/DDBJ whole genome shotgun (WGS) entry which is preliminary data.</text>
</comment>
<dbReference type="SUPFAM" id="SSF56399">
    <property type="entry name" value="ADP-ribosylation"/>
    <property type="match status" value="1"/>
</dbReference>
<evidence type="ECO:0000256" key="5">
    <source>
        <dbReference type="SAM" id="MobiDB-lite"/>
    </source>
</evidence>
<keyword evidence="4" id="KW-1015">Disulfide bond</keyword>
<sequence length="176" mass="19825">MFGLARLAYFVTILALLGTALAANLYRLDFRTPKEIHDAGGMVSREPNGKGSVIEHVKAILGDKDPWVSTTSDKKLAQKGAKSPGNAYVYYIYPSGLEIKDTIKEFKKAKQEHPHPAEKEFSVKSRIPWKNIEKWETYKRGKLIETTTREEYKKGHEGESSPKKGARGRSIRSFIA</sequence>
<keyword evidence="1" id="KW-0800">Toxin</keyword>
<accession>A0AAJ0CS01</accession>
<dbReference type="GO" id="GO:0090729">
    <property type="term" value="F:toxin activity"/>
    <property type="evidence" value="ECO:0007669"/>
    <property type="project" value="UniProtKB-KW"/>
</dbReference>
<dbReference type="Gene3D" id="3.90.210.10">
    <property type="entry name" value="Heat-Labile Enterotoxin, subunit A"/>
    <property type="match status" value="1"/>
</dbReference>
<evidence type="ECO:0000256" key="2">
    <source>
        <dbReference type="ARBA" id="ARBA00022729"/>
    </source>
</evidence>
<dbReference type="EMBL" id="JASWJB010000060">
    <property type="protein sequence ID" value="KAK2603623.1"/>
    <property type="molecule type" value="Genomic_DNA"/>
</dbReference>
<dbReference type="Pfam" id="PF01375">
    <property type="entry name" value="Enterotoxin_a"/>
    <property type="match status" value="1"/>
</dbReference>
<keyword evidence="8" id="KW-1185">Reference proteome</keyword>
<evidence type="ECO:0000313" key="7">
    <source>
        <dbReference type="EMBL" id="KAK2603623.1"/>
    </source>
</evidence>
<dbReference type="AlphaFoldDB" id="A0AAJ0CS01"/>
<organism evidence="7 8">
    <name type="scientific">Conoideocrella luteorostrata</name>
    <dbReference type="NCBI Taxonomy" id="1105319"/>
    <lineage>
        <taxon>Eukaryota</taxon>
        <taxon>Fungi</taxon>
        <taxon>Dikarya</taxon>
        <taxon>Ascomycota</taxon>
        <taxon>Pezizomycotina</taxon>
        <taxon>Sordariomycetes</taxon>
        <taxon>Hypocreomycetidae</taxon>
        <taxon>Hypocreales</taxon>
        <taxon>Clavicipitaceae</taxon>
        <taxon>Conoideocrella</taxon>
    </lineage>
</organism>
<proteinExistence type="predicted"/>
<evidence type="ECO:0000256" key="4">
    <source>
        <dbReference type="ARBA" id="ARBA00023157"/>
    </source>
</evidence>
<evidence type="ECO:0000256" key="1">
    <source>
        <dbReference type="ARBA" id="ARBA00022656"/>
    </source>
</evidence>
<reference evidence="7" key="1">
    <citation type="submission" date="2023-06" db="EMBL/GenBank/DDBJ databases">
        <title>Conoideocrella luteorostrata (Hypocreales: Clavicipitaceae), a potential biocontrol fungus for elongate hemlock scale in United States Christmas tree production areas.</title>
        <authorList>
            <person name="Barrett H."/>
            <person name="Lovett B."/>
            <person name="Macias A.M."/>
            <person name="Stajich J.E."/>
            <person name="Kasson M.T."/>
        </authorList>
    </citation>
    <scope>NUCLEOTIDE SEQUENCE</scope>
    <source>
        <strain evidence="7">ARSEF 14590</strain>
    </source>
</reference>
<evidence type="ECO:0000256" key="3">
    <source>
        <dbReference type="ARBA" id="ARBA00023026"/>
    </source>
</evidence>
<feature type="region of interest" description="Disordered" evidence="5">
    <location>
        <begin position="148"/>
        <end position="176"/>
    </location>
</feature>
<name>A0AAJ0CS01_9HYPO</name>
<evidence type="ECO:0000256" key="6">
    <source>
        <dbReference type="SAM" id="SignalP"/>
    </source>
</evidence>
<keyword evidence="3" id="KW-0843">Virulence</keyword>
<dbReference type="Proteomes" id="UP001251528">
    <property type="component" value="Unassembled WGS sequence"/>
</dbReference>
<feature type="compositionally biased region" description="Basic and acidic residues" evidence="5">
    <location>
        <begin position="148"/>
        <end position="162"/>
    </location>
</feature>
<evidence type="ECO:0000313" key="8">
    <source>
        <dbReference type="Proteomes" id="UP001251528"/>
    </source>
</evidence>
<feature type="chain" id="PRO_5042507144" evidence="6">
    <location>
        <begin position="23"/>
        <end position="176"/>
    </location>
</feature>
<gene>
    <name evidence="7" type="ORF">QQS21_004204</name>
</gene>
<feature type="signal peptide" evidence="6">
    <location>
        <begin position="1"/>
        <end position="22"/>
    </location>
</feature>
<protein>
    <submittedName>
        <fullName evidence="7">Uncharacterized protein</fullName>
    </submittedName>
</protein>
<dbReference type="InterPro" id="IPR001144">
    <property type="entry name" value="Enterotoxin_A"/>
</dbReference>
<keyword evidence="2 6" id="KW-0732">Signal</keyword>